<proteinExistence type="predicted"/>
<organism evidence="2">
    <name type="scientific">marine metagenome</name>
    <dbReference type="NCBI Taxonomy" id="408172"/>
    <lineage>
        <taxon>unclassified sequences</taxon>
        <taxon>metagenomes</taxon>
        <taxon>ecological metagenomes</taxon>
    </lineage>
</organism>
<evidence type="ECO:0000256" key="1">
    <source>
        <dbReference type="SAM" id="MobiDB-lite"/>
    </source>
</evidence>
<sequence length="26" mass="2966">MQSQQDTRQDREGGMRQSGPITAQFL</sequence>
<accession>A0A381RPR9</accession>
<dbReference type="EMBL" id="UINC01002185">
    <property type="protein sequence ID" value="SUZ93892.1"/>
    <property type="molecule type" value="Genomic_DNA"/>
</dbReference>
<reference evidence="2" key="1">
    <citation type="submission" date="2018-05" db="EMBL/GenBank/DDBJ databases">
        <authorList>
            <person name="Lanie J.A."/>
            <person name="Ng W.-L."/>
            <person name="Kazmierczak K.M."/>
            <person name="Andrzejewski T.M."/>
            <person name="Davidsen T.M."/>
            <person name="Wayne K.J."/>
            <person name="Tettelin H."/>
            <person name="Glass J.I."/>
            <person name="Rusch D."/>
            <person name="Podicherti R."/>
            <person name="Tsui H.-C.T."/>
            <person name="Winkler M.E."/>
        </authorList>
    </citation>
    <scope>NUCLEOTIDE SEQUENCE</scope>
</reference>
<gene>
    <name evidence="2" type="ORF">METZ01_LOCUS46746</name>
</gene>
<feature type="region of interest" description="Disordered" evidence="1">
    <location>
        <begin position="1"/>
        <end position="26"/>
    </location>
</feature>
<evidence type="ECO:0000313" key="2">
    <source>
        <dbReference type="EMBL" id="SUZ93892.1"/>
    </source>
</evidence>
<protein>
    <submittedName>
        <fullName evidence="2">Uncharacterized protein</fullName>
    </submittedName>
</protein>
<name>A0A381RPR9_9ZZZZ</name>
<dbReference type="AlphaFoldDB" id="A0A381RPR9"/>